<evidence type="ECO:0000313" key="4">
    <source>
        <dbReference type="EMBL" id="RGL08179.1"/>
    </source>
</evidence>
<keyword evidence="1" id="KW-0328">Glycosyltransferase</keyword>
<keyword evidence="2 4" id="KW-0808">Transferase</keyword>
<evidence type="ECO:0000259" key="3">
    <source>
        <dbReference type="Pfam" id="PF00535"/>
    </source>
</evidence>
<dbReference type="InterPro" id="IPR001173">
    <property type="entry name" value="Glyco_trans_2-like"/>
</dbReference>
<accession>A0A3E4QPF5</accession>
<evidence type="ECO:0000256" key="2">
    <source>
        <dbReference type="ARBA" id="ARBA00022679"/>
    </source>
</evidence>
<dbReference type="PANTHER" id="PTHR22916">
    <property type="entry name" value="GLYCOSYLTRANSFERASE"/>
    <property type="match status" value="1"/>
</dbReference>
<evidence type="ECO:0000313" key="5">
    <source>
        <dbReference type="Proteomes" id="UP000260795"/>
    </source>
</evidence>
<dbReference type="PANTHER" id="PTHR22916:SF51">
    <property type="entry name" value="GLYCOSYLTRANSFERASE EPSH-RELATED"/>
    <property type="match status" value="1"/>
</dbReference>
<reference evidence="4 5" key="1">
    <citation type="submission" date="2018-08" db="EMBL/GenBank/DDBJ databases">
        <title>A genome reference for cultivated species of the human gut microbiota.</title>
        <authorList>
            <person name="Zou Y."/>
            <person name="Xue W."/>
            <person name="Luo G."/>
        </authorList>
    </citation>
    <scope>NUCLEOTIDE SEQUENCE [LARGE SCALE GENOMIC DNA]</scope>
    <source>
        <strain evidence="4 5">TF08-13</strain>
    </source>
</reference>
<dbReference type="Gene3D" id="3.90.550.10">
    <property type="entry name" value="Spore Coat Polysaccharide Biosynthesis Protein SpsA, Chain A"/>
    <property type="match status" value="1"/>
</dbReference>
<dbReference type="InterPro" id="IPR029044">
    <property type="entry name" value="Nucleotide-diphossugar_trans"/>
</dbReference>
<gene>
    <name evidence="4" type="ORF">DXC80_19100</name>
</gene>
<proteinExistence type="predicted"/>
<name>A0A3E4QPF5_BACUN</name>
<evidence type="ECO:0000256" key="1">
    <source>
        <dbReference type="ARBA" id="ARBA00022676"/>
    </source>
</evidence>
<dbReference type="EMBL" id="QSRK01000047">
    <property type="protein sequence ID" value="RGL08179.1"/>
    <property type="molecule type" value="Genomic_DNA"/>
</dbReference>
<dbReference type="RefSeq" id="WP_117681703.1">
    <property type="nucleotide sequence ID" value="NZ_QSRK01000047.1"/>
</dbReference>
<dbReference type="SUPFAM" id="SSF53448">
    <property type="entry name" value="Nucleotide-diphospho-sugar transferases"/>
    <property type="match status" value="1"/>
</dbReference>
<dbReference type="Proteomes" id="UP000260795">
    <property type="component" value="Unassembled WGS sequence"/>
</dbReference>
<dbReference type="AlphaFoldDB" id="A0A3E4QPF5"/>
<feature type="domain" description="Glycosyltransferase 2-like" evidence="3">
    <location>
        <begin position="3"/>
        <end position="165"/>
    </location>
</feature>
<dbReference type="Pfam" id="PF00535">
    <property type="entry name" value="Glycos_transf_2"/>
    <property type="match status" value="1"/>
</dbReference>
<organism evidence="4 5">
    <name type="scientific">Bacteroides uniformis</name>
    <dbReference type="NCBI Taxonomy" id="820"/>
    <lineage>
        <taxon>Bacteria</taxon>
        <taxon>Pseudomonadati</taxon>
        <taxon>Bacteroidota</taxon>
        <taxon>Bacteroidia</taxon>
        <taxon>Bacteroidales</taxon>
        <taxon>Bacteroidaceae</taxon>
        <taxon>Bacteroides</taxon>
    </lineage>
</organism>
<dbReference type="GO" id="GO:0016758">
    <property type="term" value="F:hexosyltransferase activity"/>
    <property type="evidence" value="ECO:0007669"/>
    <property type="project" value="UniProtKB-ARBA"/>
</dbReference>
<comment type="caution">
    <text evidence="4">The sequence shown here is derived from an EMBL/GenBank/DDBJ whole genome shotgun (WGS) entry which is preliminary data.</text>
</comment>
<dbReference type="CDD" id="cd00761">
    <property type="entry name" value="Glyco_tranf_GTA_type"/>
    <property type="match status" value="1"/>
</dbReference>
<sequence>MISIIIPIYNVADYILDCLNSVLSQEYSDIEVILVNDCTPDSSMEIAMNFIPLLQEKFRVQIINHKQNQGLSAARNSGVRVATGEWLYFLDSDDEISPNAMCLFADAITDYPNADFYIGAMQPIGGNTNCRLTSRRYIQGNAHIQKDYLLGKWYEMACNKVISKNFFLSNNLWFKEGLIHEDQLFSFQLATTAHSMTVVNEITYFYKIRNSGSITSTKKSKSYEAYFIILNEMVKYLYEKQRKNRLVYEYELTLRFVYSFLLNICGNQILNRDEATLYIKKIDVLWKSVSIKKRIMPLKIFYKYCVLLLPLRMRFKLLAWHYNQILHS</sequence>
<protein>
    <submittedName>
        <fullName evidence="4">Glycosyltransferase family 2 protein</fullName>
    </submittedName>
</protein>